<evidence type="ECO:0000256" key="8">
    <source>
        <dbReference type="ARBA" id="ARBA00023136"/>
    </source>
</evidence>
<dbReference type="SUPFAM" id="SSF52540">
    <property type="entry name" value="P-loop containing nucleoside triphosphate hydrolases"/>
    <property type="match status" value="1"/>
</dbReference>
<comment type="subcellular location">
    <subcellularLocation>
        <location evidence="1">Cell membrane</location>
        <topology evidence="1">Multi-pass membrane protein</topology>
    </subcellularLocation>
</comment>
<feature type="transmembrane region" description="Helical" evidence="9">
    <location>
        <begin position="147"/>
        <end position="166"/>
    </location>
</feature>
<dbReference type="InterPro" id="IPR011527">
    <property type="entry name" value="ABC1_TM_dom"/>
</dbReference>
<keyword evidence="2" id="KW-0813">Transport</keyword>
<feature type="domain" description="ABC transporter" evidence="10">
    <location>
        <begin position="323"/>
        <end position="544"/>
    </location>
</feature>
<dbReference type="GO" id="GO:0043190">
    <property type="term" value="C:ATP-binding cassette (ABC) transporter complex"/>
    <property type="evidence" value="ECO:0007669"/>
    <property type="project" value="TreeGrafter"/>
</dbReference>
<dbReference type="InterPro" id="IPR003439">
    <property type="entry name" value="ABC_transporter-like_ATP-bd"/>
</dbReference>
<comment type="caution">
    <text evidence="12">The sequence shown here is derived from an EMBL/GenBank/DDBJ whole genome shotgun (WGS) entry which is preliminary data.</text>
</comment>
<dbReference type="NCBIfam" id="TIGR01194">
    <property type="entry name" value="cyc_pep_trnsptr"/>
    <property type="match status" value="1"/>
</dbReference>
<dbReference type="InterPro" id="IPR003593">
    <property type="entry name" value="AAA+_ATPase"/>
</dbReference>
<sequence length="544" mass="60514">MFSYLLQKSRHLFIAAACFSVLAGLANVSLISQINHAINTPWGPSFLALAWPFAGTAVLILLLQSASHILFERLGQNAEAHLKHYICSKVMLTDYRRLETLGGPRIQSALTEHCEKVKRFFVVMPQAMVNAMTVLGCLAYLSWLSWQVFLLAVLVIGLGMLGYHLVHLRAIRHINLAAQAQDGLHGMFRALVDGAKELRLNRARAGHFEQKQLHPAIEVVRRERIFGMSIFYLSTFWGSFLIFGFIGLVLFALIGDVPDRGKVVTGFALVFVYMMTPLEALLIVLPEFNLAKVSSRHIDEISGELQAAEEQALPVGGQVFTSLALRQVCHRYYNEAAGDMFAMGPINLQLNAGELVYLVGGNGSGKTTLAKLLTGLYRAESGEIILNGHAVNADQLGAYRQLFGAVFSDFHLFDTLLTGQDVDAAGNALLVRLQLQHKVTVKEGAFTTQALSQGQRKRLALVATYLEDRPIYVFDEWAADQDPTFKDVFYRELLPELKARGKTVLVITHDDRYFDLADRVIHLEQGQIVGEKRAYRAEDQLSLV</sequence>
<evidence type="ECO:0000256" key="4">
    <source>
        <dbReference type="ARBA" id="ARBA00022692"/>
    </source>
</evidence>
<dbReference type="GO" id="GO:0015833">
    <property type="term" value="P:peptide transport"/>
    <property type="evidence" value="ECO:0007669"/>
    <property type="project" value="InterPro"/>
</dbReference>
<keyword evidence="6 12" id="KW-0067">ATP-binding</keyword>
<dbReference type="RefSeq" id="WP_184041775.1">
    <property type="nucleotide sequence ID" value="NZ_JACHHY010000032.1"/>
</dbReference>
<dbReference type="InterPro" id="IPR017871">
    <property type="entry name" value="ABC_transporter-like_CS"/>
</dbReference>
<dbReference type="Gene3D" id="3.40.50.300">
    <property type="entry name" value="P-loop containing nucleotide triphosphate hydrolases"/>
    <property type="match status" value="1"/>
</dbReference>
<dbReference type="PANTHER" id="PTHR43553">
    <property type="entry name" value="HEAVY METAL TRANSPORTER"/>
    <property type="match status" value="1"/>
</dbReference>
<evidence type="ECO:0000256" key="1">
    <source>
        <dbReference type="ARBA" id="ARBA00004651"/>
    </source>
</evidence>
<organism evidence="12 13">
    <name type="scientific">Chitinivorax tropicus</name>
    <dbReference type="NCBI Taxonomy" id="714531"/>
    <lineage>
        <taxon>Bacteria</taxon>
        <taxon>Pseudomonadati</taxon>
        <taxon>Pseudomonadota</taxon>
        <taxon>Betaproteobacteria</taxon>
        <taxon>Chitinivorax</taxon>
    </lineage>
</organism>
<proteinExistence type="predicted"/>
<dbReference type="GO" id="GO:0140359">
    <property type="term" value="F:ABC-type transporter activity"/>
    <property type="evidence" value="ECO:0007669"/>
    <property type="project" value="InterPro"/>
</dbReference>
<gene>
    <name evidence="12" type="ORF">HNQ59_003695</name>
</gene>
<feature type="transmembrane region" description="Helical" evidence="9">
    <location>
        <begin position="230"/>
        <end position="254"/>
    </location>
</feature>
<feature type="domain" description="ABC transmembrane type-1" evidence="11">
    <location>
        <begin position="12"/>
        <end position="290"/>
    </location>
</feature>
<dbReference type="PANTHER" id="PTHR43553:SF11">
    <property type="entry name" value="ABC TRANSPORTER ATP-BINDING_PERMEASE PROTEIN YOJI"/>
    <property type="match status" value="1"/>
</dbReference>
<dbReference type="GO" id="GO:0005524">
    <property type="term" value="F:ATP binding"/>
    <property type="evidence" value="ECO:0007669"/>
    <property type="project" value="UniProtKB-KW"/>
</dbReference>
<evidence type="ECO:0000256" key="2">
    <source>
        <dbReference type="ARBA" id="ARBA00022448"/>
    </source>
</evidence>
<dbReference type="InterPro" id="IPR027417">
    <property type="entry name" value="P-loop_NTPase"/>
</dbReference>
<dbReference type="InterPro" id="IPR005898">
    <property type="entry name" value="Cyc_pep_transpt_SyrD/YojI"/>
</dbReference>
<dbReference type="PROSITE" id="PS50929">
    <property type="entry name" value="ABC_TM1F"/>
    <property type="match status" value="1"/>
</dbReference>
<dbReference type="PROSITE" id="PS50893">
    <property type="entry name" value="ABC_TRANSPORTER_2"/>
    <property type="match status" value="1"/>
</dbReference>
<dbReference type="EMBL" id="JACHHY010000032">
    <property type="protein sequence ID" value="MBB5020376.1"/>
    <property type="molecule type" value="Genomic_DNA"/>
</dbReference>
<keyword evidence="3" id="KW-1003">Cell membrane</keyword>
<feature type="transmembrane region" description="Helical" evidence="9">
    <location>
        <begin position="12"/>
        <end position="34"/>
    </location>
</feature>
<keyword evidence="5" id="KW-0547">Nucleotide-binding</keyword>
<dbReference type="InterPro" id="IPR050095">
    <property type="entry name" value="ECF_ABC_transporter_ATP-bd"/>
</dbReference>
<evidence type="ECO:0000313" key="13">
    <source>
        <dbReference type="Proteomes" id="UP000575898"/>
    </source>
</evidence>
<dbReference type="AlphaFoldDB" id="A0A840MVL7"/>
<keyword evidence="8 9" id="KW-0472">Membrane</keyword>
<evidence type="ECO:0000256" key="6">
    <source>
        <dbReference type="ARBA" id="ARBA00022840"/>
    </source>
</evidence>
<dbReference type="InterPro" id="IPR036640">
    <property type="entry name" value="ABC1_TM_sf"/>
</dbReference>
<dbReference type="PROSITE" id="PS00211">
    <property type="entry name" value="ABC_TRANSPORTER_1"/>
    <property type="match status" value="1"/>
</dbReference>
<feature type="transmembrane region" description="Helical" evidence="9">
    <location>
        <begin position="266"/>
        <end position="285"/>
    </location>
</feature>
<evidence type="ECO:0000259" key="11">
    <source>
        <dbReference type="PROSITE" id="PS50929"/>
    </source>
</evidence>
<dbReference type="GO" id="GO:1904680">
    <property type="term" value="F:peptide transmembrane transporter activity"/>
    <property type="evidence" value="ECO:0007669"/>
    <property type="project" value="InterPro"/>
</dbReference>
<keyword evidence="7 9" id="KW-1133">Transmembrane helix</keyword>
<evidence type="ECO:0000256" key="9">
    <source>
        <dbReference type="SAM" id="Phobius"/>
    </source>
</evidence>
<evidence type="ECO:0000313" key="12">
    <source>
        <dbReference type="EMBL" id="MBB5020376.1"/>
    </source>
</evidence>
<feature type="transmembrane region" description="Helical" evidence="9">
    <location>
        <begin position="46"/>
        <end position="63"/>
    </location>
</feature>
<accession>A0A840MVL7</accession>
<dbReference type="SUPFAM" id="SSF90123">
    <property type="entry name" value="ABC transporter transmembrane region"/>
    <property type="match status" value="1"/>
</dbReference>
<keyword evidence="4 9" id="KW-0812">Transmembrane</keyword>
<dbReference type="Proteomes" id="UP000575898">
    <property type="component" value="Unassembled WGS sequence"/>
</dbReference>
<dbReference type="Pfam" id="PF00005">
    <property type="entry name" value="ABC_tran"/>
    <property type="match status" value="1"/>
</dbReference>
<reference evidence="12 13" key="1">
    <citation type="submission" date="2020-08" db="EMBL/GenBank/DDBJ databases">
        <title>Genomic Encyclopedia of Type Strains, Phase IV (KMG-IV): sequencing the most valuable type-strain genomes for metagenomic binning, comparative biology and taxonomic classification.</title>
        <authorList>
            <person name="Goeker M."/>
        </authorList>
    </citation>
    <scope>NUCLEOTIDE SEQUENCE [LARGE SCALE GENOMIC DNA]</scope>
    <source>
        <strain evidence="12 13">DSM 27165</strain>
    </source>
</reference>
<dbReference type="SMART" id="SM00382">
    <property type="entry name" value="AAA"/>
    <property type="match status" value="1"/>
</dbReference>
<name>A0A840MVL7_9PROT</name>
<evidence type="ECO:0000259" key="10">
    <source>
        <dbReference type="PROSITE" id="PS50893"/>
    </source>
</evidence>
<evidence type="ECO:0000256" key="7">
    <source>
        <dbReference type="ARBA" id="ARBA00022989"/>
    </source>
</evidence>
<dbReference type="Gene3D" id="1.20.1560.10">
    <property type="entry name" value="ABC transporter type 1, transmembrane domain"/>
    <property type="match status" value="1"/>
</dbReference>
<dbReference type="GO" id="GO:0016887">
    <property type="term" value="F:ATP hydrolysis activity"/>
    <property type="evidence" value="ECO:0007669"/>
    <property type="project" value="InterPro"/>
</dbReference>
<evidence type="ECO:0000256" key="5">
    <source>
        <dbReference type="ARBA" id="ARBA00022741"/>
    </source>
</evidence>
<keyword evidence="13" id="KW-1185">Reference proteome</keyword>
<evidence type="ECO:0000256" key="3">
    <source>
        <dbReference type="ARBA" id="ARBA00022475"/>
    </source>
</evidence>
<dbReference type="CDD" id="cd03228">
    <property type="entry name" value="ABCC_MRP_Like"/>
    <property type="match status" value="1"/>
</dbReference>
<feature type="transmembrane region" description="Helical" evidence="9">
    <location>
        <begin position="120"/>
        <end position="141"/>
    </location>
</feature>
<protein>
    <submittedName>
        <fullName evidence="12">Putative ATP-binding cassette transporter</fullName>
    </submittedName>
</protein>